<dbReference type="EMBL" id="LT554937">
    <property type="protein sequence ID" value="SAM08919.1"/>
    <property type="molecule type" value="Genomic_DNA"/>
</dbReference>
<name>A0A168STN6_ABSGL</name>
<evidence type="ECO:0000256" key="5">
    <source>
        <dbReference type="ARBA" id="ARBA00023242"/>
    </source>
</evidence>
<keyword evidence="4" id="KW-0804">Transcription</keyword>
<dbReference type="GO" id="GO:0005634">
    <property type="term" value="C:nucleus"/>
    <property type="evidence" value="ECO:0007669"/>
    <property type="project" value="UniProtKB-SubCell"/>
</dbReference>
<reference evidence="8" key="1">
    <citation type="submission" date="2016-04" db="EMBL/GenBank/DDBJ databases">
        <authorList>
            <person name="Evans L.H."/>
            <person name="Alamgir A."/>
            <person name="Owens N."/>
            <person name="Weber N.D."/>
            <person name="Virtaneva K."/>
            <person name="Barbian K."/>
            <person name="Babar A."/>
            <person name="Rosenke K."/>
        </authorList>
    </citation>
    <scope>NUCLEOTIDE SEQUENCE [LARGE SCALE GENOMIC DNA]</scope>
    <source>
        <strain evidence="8">CBS 101.48</strain>
    </source>
</reference>
<feature type="region of interest" description="Disordered" evidence="6">
    <location>
        <begin position="72"/>
        <end position="271"/>
    </location>
</feature>
<dbReference type="OMA" id="YHARFND"/>
<gene>
    <name evidence="8" type="primary">ABSGL_14585.1 scaffold 14663</name>
</gene>
<evidence type="ECO:0000259" key="7">
    <source>
        <dbReference type="PROSITE" id="PS50811"/>
    </source>
</evidence>
<evidence type="ECO:0000256" key="2">
    <source>
        <dbReference type="ARBA" id="ARBA00023015"/>
    </source>
</evidence>
<proteinExistence type="predicted"/>
<dbReference type="OrthoDB" id="2362414at2759"/>
<keyword evidence="2" id="KW-0805">Transcription regulation</keyword>
<evidence type="ECO:0000313" key="8">
    <source>
        <dbReference type="EMBL" id="SAM08919.1"/>
    </source>
</evidence>
<evidence type="ECO:0000313" key="9">
    <source>
        <dbReference type="Proteomes" id="UP000078561"/>
    </source>
</evidence>
<feature type="domain" description="WRKY" evidence="7">
    <location>
        <begin position="282"/>
        <end position="348"/>
    </location>
</feature>
<feature type="region of interest" description="Disordered" evidence="6">
    <location>
        <begin position="1"/>
        <end position="21"/>
    </location>
</feature>
<evidence type="ECO:0000256" key="4">
    <source>
        <dbReference type="ARBA" id="ARBA00023163"/>
    </source>
</evidence>
<accession>A0A168STN6</accession>
<dbReference type="InterPro" id="IPR003657">
    <property type="entry name" value="WRKY_dom"/>
</dbReference>
<dbReference type="Pfam" id="PF03106">
    <property type="entry name" value="WRKY"/>
    <property type="match status" value="1"/>
</dbReference>
<keyword evidence="9" id="KW-1185">Reference proteome</keyword>
<dbReference type="InParanoid" id="A0A168STN6"/>
<dbReference type="InterPro" id="IPR036576">
    <property type="entry name" value="WRKY_dom_sf"/>
</dbReference>
<protein>
    <recommendedName>
        <fullName evidence="7">WRKY domain-containing protein</fullName>
    </recommendedName>
</protein>
<feature type="compositionally biased region" description="Low complexity" evidence="6">
    <location>
        <begin position="105"/>
        <end position="132"/>
    </location>
</feature>
<evidence type="ECO:0000256" key="1">
    <source>
        <dbReference type="ARBA" id="ARBA00004123"/>
    </source>
</evidence>
<dbReference type="SMART" id="SM00774">
    <property type="entry name" value="WRKY"/>
    <property type="match status" value="1"/>
</dbReference>
<dbReference type="GO" id="GO:0043565">
    <property type="term" value="F:sequence-specific DNA binding"/>
    <property type="evidence" value="ECO:0007669"/>
    <property type="project" value="InterPro"/>
</dbReference>
<comment type="subcellular location">
    <subcellularLocation>
        <location evidence="1">Nucleus</location>
    </subcellularLocation>
</comment>
<keyword evidence="5" id="KW-0539">Nucleus</keyword>
<dbReference type="GO" id="GO:0003700">
    <property type="term" value="F:DNA-binding transcription factor activity"/>
    <property type="evidence" value="ECO:0007669"/>
    <property type="project" value="InterPro"/>
</dbReference>
<keyword evidence="3" id="KW-0238">DNA-binding</keyword>
<feature type="compositionally biased region" description="Polar residues" evidence="6">
    <location>
        <begin position="254"/>
        <end position="264"/>
    </location>
</feature>
<dbReference type="SUPFAM" id="SSF118290">
    <property type="entry name" value="WRKY DNA-binding domain"/>
    <property type="match status" value="1"/>
</dbReference>
<feature type="compositionally biased region" description="Basic and acidic residues" evidence="6">
    <location>
        <begin position="77"/>
        <end position="87"/>
    </location>
</feature>
<feature type="compositionally biased region" description="Low complexity" evidence="6">
    <location>
        <begin position="9"/>
        <end position="21"/>
    </location>
</feature>
<organism evidence="8">
    <name type="scientific">Absidia glauca</name>
    <name type="common">Pin mould</name>
    <dbReference type="NCBI Taxonomy" id="4829"/>
    <lineage>
        <taxon>Eukaryota</taxon>
        <taxon>Fungi</taxon>
        <taxon>Fungi incertae sedis</taxon>
        <taxon>Mucoromycota</taxon>
        <taxon>Mucoromycotina</taxon>
        <taxon>Mucoromycetes</taxon>
        <taxon>Mucorales</taxon>
        <taxon>Cunninghamellaceae</taxon>
        <taxon>Absidia</taxon>
    </lineage>
</organism>
<dbReference type="AlphaFoldDB" id="A0A168STN6"/>
<feature type="compositionally biased region" description="Low complexity" evidence="6">
    <location>
        <begin position="159"/>
        <end position="200"/>
    </location>
</feature>
<evidence type="ECO:0000256" key="3">
    <source>
        <dbReference type="ARBA" id="ARBA00023125"/>
    </source>
</evidence>
<evidence type="ECO:0000256" key="6">
    <source>
        <dbReference type="SAM" id="MobiDB-lite"/>
    </source>
</evidence>
<dbReference type="Proteomes" id="UP000078561">
    <property type="component" value="Unassembled WGS sequence"/>
</dbReference>
<dbReference type="PROSITE" id="PS50811">
    <property type="entry name" value="WRKY"/>
    <property type="match status" value="1"/>
</dbReference>
<sequence>MLPQKHTLPSQQQQQPYYDQSSSSFNLEKVVRQYAAQPDLLELILSSKVEEDRRRAEEAKLKRKEIDYVLQQQYQQKQDDDDRDIRRKQQQPSTLSDHSQRKRLPSLLPISPSLRPTSSLSTSSSSTSSSSSSPPPYTLQPNPSSAPDYGHQKQHRSSHSISWRSSSIILPPLTASSPPPSSSSSSSSPSPLLSSSPFSPKLGSDALHSDTPLKPSHPSPKRPSESSSLSSDTTPYQPHNVVSHPPQAPLSPPNEKSTVDTTGAPSKRRRREMQAITTIIETKEFPYNDDYLWRNNGNTTHKKTGNKSIYYKCANSQQGCPVNKTCTLRQDTGEYLIKYRGIHLSDCSTIKRINEV</sequence>
<dbReference type="Gene3D" id="2.20.25.80">
    <property type="entry name" value="WRKY domain"/>
    <property type="match status" value="1"/>
</dbReference>